<dbReference type="PANTHER" id="PTHR12011:SF347">
    <property type="entry name" value="FI21270P1-RELATED"/>
    <property type="match status" value="1"/>
</dbReference>
<feature type="compositionally biased region" description="Polar residues" evidence="5">
    <location>
        <begin position="170"/>
        <end position="182"/>
    </location>
</feature>
<dbReference type="InterPro" id="IPR017981">
    <property type="entry name" value="GPCR_2-like_7TM"/>
</dbReference>
<dbReference type="PROSITE" id="PS50261">
    <property type="entry name" value="G_PROTEIN_RECEP_F2_4"/>
    <property type="match status" value="1"/>
</dbReference>
<comment type="caution">
    <text evidence="9">The sequence shown here is derived from an EMBL/GenBank/DDBJ whole genome shotgun (WGS) entry which is preliminary data.</text>
</comment>
<feature type="domain" description="G-protein coupled receptors family 2 profile 2" evidence="8">
    <location>
        <begin position="1"/>
        <end position="139"/>
    </location>
</feature>
<evidence type="ECO:0000256" key="6">
    <source>
        <dbReference type="SAM" id="Phobius"/>
    </source>
</evidence>
<evidence type="ECO:0000259" key="8">
    <source>
        <dbReference type="PROSITE" id="PS50261"/>
    </source>
</evidence>
<dbReference type="GO" id="GO:0007166">
    <property type="term" value="P:cell surface receptor signaling pathway"/>
    <property type="evidence" value="ECO:0007669"/>
    <property type="project" value="InterPro"/>
</dbReference>
<protein>
    <recommendedName>
        <fullName evidence="8">G-protein coupled receptors family 2 profile 2 domain-containing protein</fullName>
    </recommendedName>
</protein>
<dbReference type="EMBL" id="JARAKH010000027">
    <property type="protein sequence ID" value="KAK8389329.1"/>
    <property type="molecule type" value="Genomic_DNA"/>
</dbReference>
<feature type="region of interest" description="Disordered" evidence="5">
    <location>
        <begin position="163"/>
        <end position="207"/>
    </location>
</feature>
<gene>
    <name evidence="9" type="ORF">O3P69_008809</name>
</gene>
<feature type="region of interest" description="Disordered" evidence="5">
    <location>
        <begin position="293"/>
        <end position="312"/>
    </location>
</feature>
<accession>A0AAW0TNL5</accession>
<comment type="subcellular location">
    <subcellularLocation>
        <location evidence="1">Membrane</location>
        <topology evidence="1">Multi-pass membrane protein</topology>
    </subcellularLocation>
</comment>
<evidence type="ECO:0000256" key="7">
    <source>
        <dbReference type="SAM" id="SignalP"/>
    </source>
</evidence>
<organism evidence="9 10">
    <name type="scientific">Scylla paramamosain</name>
    <name type="common">Mud crab</name>
    <dbReference type="NCBI Taxonomy" id="85552"/>
    <lineage>
        <taxon>Eukaryota</taxon>
        <taxon>Metazoa</taxon>
        <taxon>Ecdysozoa</taxon>
        <taxon>Arthropoda</taxon>
        <taxon>Crustacea</taxon>
        <taxon>Multicrustacea</taxon>
        <taxon>Malacostraca</taxon>
        <taxon>Eumalacostraca</taxon>
        <taxon>Eucarida</taxon>
        <taxon>Decapoda</taxon>
        <taxon>Pleocyemata</taxon>
        <taxon>Brachyura</taxon>
        <taxon>Eubrachyura</taxon>
        <taxon>Portunoidea</taxon>
        <taxon>Portunidae</taxon>
        <taxon>Portuninae</taxon>
        <taxon>Scylla</taxon>
    </lineage>
</organism>
<dbReference type="AlphaFoldDB" id="A0AAW0TNL5"/>
<dbReference type="Gene3D" id="1.20.1070.10">
    <property type="entry name" value="Rhodopsin 7-helix transmembrane proteins"/>
    <property type="match status" value="1"/>
</dbReference>
<evidence type="ECO:0000313" key="9">
    <source>
        <dbReference type="EMBL" id="KAK8389329.1"/>
    </source>
</evidence>
<feature type="transmembrane region" description="Helical" evidence="6">
    <location>
        <begin position="44"/>
        <end position="67"/>
    </location>
</feature>
<feature type="compositionally biased region" description="Low complexity" evidence="5">
    <location>
        <begin position="363"/>
        <end position="377"/>
    </location>
</feature>
<evidence type="ECO:0000256" key="2">
    <source>
        <dbReference type="ARBA" id="ARBA00022692"/>
    </source>
</evidence>
<feature type="region of interest" description="Disordered" evidence="5">
    <location>
        <begin position="345"/>
        <end position="377"/>
    </location>
</feature>
<dbReference type="GO" id="GO:0005886">
    <property type="term" value="C:plasma membrane"/>
    <property type="evidence" value="ECO:0007669"/>
    <property type="project" value="TreeGrafter"/>
</dbReference>
<evidence type="ECO:0000256" key="1">
    <source>
        <dbReference type="ARBA" id="ARBA00004141"/>
    </source>
</evidence>
<evidence type="ECO:0000256" key="4">
    <source>
        <dbReference type="ARBA" id="ARBA00023136"/>
    </source>
</evidence>
<keyword evidence="7" id="KW-0732">Signal</keyword>
<dbReference type="GO" id="GO:0004930">
    <property type="term" value="F:G protein-coupled receptor activity"/>
    <property type="evidence" value="ECO:0007669"/>
    <property type="project" value="InterPro"/>
</dbReference>
<proteinExistence type="predicted"/>
<keyword evidence="10" id="KW-1185">Reference proteome</keyword>
<keyword evidence="3 6" id="KW-1133">Transmembrane helix</keyword>
<name>A0AAW0TNL5_SCYPA</name>
<feature type="transmembrane region" description="Helical" evidence="6">
    <location>
        <begin position="87"/>
        <end position="109"/>
    </location>
</feature>
<keyword evidence="2 6" id="KW-0812">Transmembrane</keyword>
<dbReference type="InterPro" id="IPR000832">
    <property type="entry name" value="GPCR_2_secretin-like"/>
</dbReference>
<reference evidence="9 10" key="1">
    <citation type="submission" date="2023-03" db="EMBL/GenBank/DDBJ databases">
        <title>High-quality genome of Scylla paramamosain provides insights in environmental adaptation.</title>
        <authorList>
            <person name="Zhang L."/>
        </authorList>
    </citation>
    <scope>NUCLEOTIDE SEQUENCE [LARGE SCALE GENOMIC DNA]</scope>
    <source>
        <strain evidence="9">LZ_2023a</strain>
        <tissue evidence="9">Muscle</tissue>
    </source>
</reference>
<evidence type="ECO:0000313" key="10">
    <source>
        <dbReference type="Proteomes" id="UP001487740"/>
    </source>
</evidence>
<sequence>MIGYGVPLVVVLVTLLVSFGSCQWNMQEAYGDSEYCWLTAEEGYIWAFTGPLVVVIVANAIFMVSALRSAAILTANKRKSLHHRIMLYIKGSFSLNCVLGVTWVFGLLYINSNHFFAYVFTILNASQGVMIFVFNCVLNENVWTAFISSLPATLRRRLTKRASDKGLTSGRVTSGGCSTLNKPSSSPVHHHSSLQPPPRRSRPTHQTVQLNNSHLIPLGHQHHHHDLTSLGSQTDMMELDSRQWFPLAGDTRYSASSSLMCRSHDRSQREEEKWHYPSFNADVLSEAFTSVASLPHKPPRHTAHPPQEAVRRGSLLARVSLSDHRVSRRKDSQWSAETQISFISDGKSSRKSSLDSSYTEGHNSSSPSSSASSSPSINCPSNFLSSFEQSQRIYPSHRDLSSPHLAPTDDVQRFIHTIPECEERSPSSEKTFHFS</sequence>
<feature type="signal peptide" evidence="7">
    <location>
        <begin position="1"/>
        <end position="22"/>
    </location>
</feature>
<feature type="chain" id="PRO_5043822127" description="G-protein coupled receptors family 2 profile 2 domain-containing protein" evidence="7">
    <location>
        <begin position="23"/>
        <end position="435"/>
    </location>
</feature>
<dbReference type="Proteomes" id="UP001487740">
    <property type="component" value="Unassembled WGS sequence"/>
</dbReference>
<evidence type="ECO:0000256" key="5">
    <source>
        <dbReference type="SAM" id="MobiDB-lite"/>
    </source>
</evidence>
<dbReference type="Pfam" id="PF00002">
    <property type="entry name" value="7tm_2"/>
    <property type="match status" value="1"/>
</dbReference>
<feature type="transmembrane region" description="Helical" evidence="6">
    <location>
        <begin position="115"/>
        <end position="138"/>
    </location>
</feature>
<evidence type="ECO:0000256" key="3">
    <source>
        <dbReference type="ARBA" id="ARBA00022989"/>
    </source>
</evidence>
<keyword evidence="4 6" id="KW-0472">Membrane</keyword>
<dbReference type="PANTHER" id="PTHR12011">
    <property type="entry name" value="ADHESION G-PROTEIN COUPLED RECEPTOR"/>
    <property type="match status" value="1"/>
</dbReference>